<gene>
    <name evidence="1" type="ORF">H8E23_07175</name>
</gene>
<protein>
    <recommendedName>
        <fullName evidence="3">Deoxyhypusine synthase</fullName>
    </recommendedName>
</protein>
<accession>A0A8J6TIK7</accession>
<evidence type="ECO:0000313" key="2">
    <source>
        <dbReference type="Proteomes" id="UP000603434"/>
    </source>
</evidence>
<evidence type="ECO:0000313" key="1">
    <source>
        <dbReference type="EMBL" id="MBC8361162.1"/>
    </source>
</evidence>
<reference evidence="1 2" key="1">
    <citation type="submission" date="2020-08" db="EMBL/GenBank/DDBJ databases">
        <title>Bridging the membrane lipid divide: bacteria of the FCB group superphylum have the potential to synthesize archaeal ether lipids.</title>
        <authorList>
            <person name="Villanueva L."/>
            <person name="Von Meijenfeldt F.A.B."/>
            <person name="Westbye A.B."/>
            <person name="Yadav S."/>
            <person name="Hopmans E.C."/>
            <person name="Dutilh B.E."/>
            <person name="Sinninghe Damste J.S."/>
        </authorList>
    </citation>
    <scope>NUCLEOTIDE SEQUENCE [LARGE SCALE GENOMIC DNA]</scope>
    <source>
        <strain evidence="1">NIOZ-UU30</strain>
    </source>
</reference>
<dbReference type="AlphaFoldDB" id="A0A8J6TIK7"/>
<dbReference type="Gene3D" id="3.40.50.10690">
    <property type="entry name" value="putative lor/sdh protein like domains"/>
    <property type="match status" value="1"/>
</dbReference>
<proteinExistence type="predicted"/>
<organism evidence="1 2">
    <name type="scientific">Candidatus Desulfatibia profunda</name>
    <dbReference type="NCBI Taxonomy" id="2841695"/>
    <lineage>
        <taxon>Bacteria</taxon>
        <taxon>Pseudomonadati</taxon>
        <taxon>Thermodesulfobacteriota</taxon>
        <taxon>Desulfobacteria</taxon>
        <taxon>Desulfobacterales</taxon>
        <taxon>Desulfobacterales incertae sedis</taxon>
        <taxon>Candidatus Desulfatibia</taxon>
    </lineage>
</organism>
<dbReference type="Proteomes" id="UP000603434">
    <property type="component" value="Unassembled WGS sequence"/>
</dbReference>
<name>A0A8J6TIK7_9BACT</name>
<comment type="caution">
    <text evidence="1">The sequence shown here is derived from an EMBL/GenBank/DDBJ whole genome shotgun (WGS) entry which is preliminary data.</text>
</comment>
<dbReference type="EMBL" id="JACNJH010000125">
    <property type="protein sequence ID" value="MBC8361162.1"/>
    <property type="molecule type" value="Genomic_DNA"/>
</dbReference>
<sequence>MKKRFKPIDLSRVKTYPLSQRSSKVSTADFARVWQKGAGFADFFDSLPDILAGSHLKAVVAAIVTAFQNKKTVVFAMGAHVIKVGLNPIVIDLMERGIITAVAMNGAGIIHDLELAMIGHTSEDVAASIENGSFGMVRETCAFLNDAVQQAGHQSAGLGETIGASIIANNLPHANQSILAAGARLGIPVTVHVAIGTDILHMHPGFDAEATGRASHRDFRTLAAIIATLEQGVYLNVGSAVILPEVFLKALTVARNLGHTLTTFTTVNMDFIRHYRPATNVVDRPTAQGGQGFNLTGHHEIMLPLIAAGLIEQL</sequence>
<evidence type="ECO:0008006" key="3">
    <source>
        <dbReference type="Google" id="ProtNLM"/>
    </source>
</evidence>